<dbReference type="Pfam" id="PF03845">
    <property type="entry name" value="Spore_permease"/>
    <property type="match status" value="1"/>
</dbReference>
<proteinExistence type="inferred from homology"/>
<sequence>MAIRPFEAMLLSLITLPVMGHLFMVAPILQAAGRDIWISILLGSLLFLGLARWSVHIVVLRQGKSLWESANHFPKPLLTIFKGYFLLYNVALAILSSALFISFVKINFLPNTPTLILVIFLMLIVAYSLSRGQQAIYWTGTFLAGLAMLTGMSVTLIDHHSKDWLEWLPLLEHGWHPVWIGLGVSCCMWTECLSLLFQLPYQHPSEKLLYRWWAIGIILNAIMMITPAMGVISIYGLEWAQTFLFPTEETLRSMDLILIDRFDTYGLGLAAMGTLMRIAISLGFAMETFWDSEKHQTYILIFFLPLLTVTTFILSRSFTTIEACLIGYIGSSVFLVILVAFFLCFQRYSPQNREKHQKRR</sequence>
<comment type="similarity">
    <text evidence="2">Belongs to the amino acid-polyamine-organocation (APC) superfamily. Spore germination protein (SGP) (TC 2.A.3.9) family.</text>
</comment>
<dbReference type="GO" id="GO:0016020">
    <property type="term" value="C:membrane"/>
    <property type="evidence" value="ECO:0007669"/>
    <property type="project" value="UniProtKB-SubCell"/>
</dbReference>
<protein>
    <submittedName>
        <fullName evidence="9">Spore germination protein (Amino acid permease)</fullName>
    </submittedName>
</protein>
<evidence type="ECO:0000256" key="4">
    <source>
        <dbReference type="ARBA" id="ARBA00022544"/>
    </source>
</evidence>
<evidence type="ECO:0000313" key="9">
    <source>
        <dbReference type="EMBL" id="SHK93989.1"/>
    </source>
</evidence>
<dbReference type="PANTHER" id="PTHR34975:SF2">
    <property type="entry name" value="SPORE GERMINATION PROTEIN A2"/>
    <property type="match status" value="1"/>
</dbReference>
<feature type="transmembrane region" description="Helical" evidence="8">
    <location>
        <begin position="209"/>
        <end position="237"/>
    </location>
</feature>
<comment type="subcellular location">
    <subcellularLocation>
        <location evidence="1">Membrane</location>
        <topology evidence="1">Multi-pass membrane protein</topology>
    </subcellularLocation>
</comment>
<feature type="transmembrane region" description="Helical" evidence="8">
    <location>
        <begin position="85"/>
        <end position="106"/>
    </location>
</feature>
<dbReference type="Proteomes" id="UP000184016">
    <property type="component" value="Unassembled WGS sequence"/>
</dbReference>
<feature type="transmembrane region" description="Helical" evidence="8">
    <location>
        <begin position="136"/>
        <end position="157"/>
    </location>
</feature>
<feature type="transmembrane region" description="Helical" evidence="8">
    <location>
        <begin position="325"/>
        <end position="345"/>
    </location>
</feature>
<name>A0A1M6WK69_9BACL</name>
<feature type="transmembrane region" description="Helical" evidence="8">
    <location>
        <begin position="112"/>
        <end position="129"/>
    </location>
</feature>
<keyword evidence="3" id="KW-0813">Transport</keyword>
<evidence type="ECO:0000256" key="3">
    <source>
        <dbReference type="ARBA" id="ARBA00022448"/>
    </source>
</evidence>
<gene>
    <name evidence="9" type="ORF">SAMN05443507_12818</name>
</gene>
<evidence type="ECO:0000313" key="10">
    <source>
        <dbReference type="Proteomes" id="UP000184016"/>
    </source>
</evidence>
<reference evidence="10" key="1">
    <citation type="submission" date="2016-11" db="EMBL/GenBank/DDBJ databases">
        <authorList>
            <person name="Varghese N."/>
            <person name="Submissions S."/>
        </authorList>
    </citation>
    <scope>NUCLEOTIDE SEQUENCE [LARGE SCALE GENOMIC DNA]</scope>
    <source>
        <strain evidence="10">USBA-503</strain>
    </source>
</reference>
<keyword evidence="5 8" id="KW-0812">Transmembrane</keyword>
<organism evidence="9 10">
    <name type="scientific">Alicyclobacillus tolerans</name>
    <dbReference type="NCBI Taxonomy" id="90970"/>
    <lineage>
        <taxon>Bacteria</taxon>
        <taxon>Bacillati</taxon>
        <taxon>Bacillota</taxon>
        <taxon>Bacilli</taxon>
        <taxon>Bacillales</taxon>
        <taxon>Alicyclobacillaceae</taxon>
        <taxon>Alicyclobacillus</taxon>
    </lineage>
</organism>
<keyword evidence="4" id="KW-0309">Germination</keyword>
<feature type="transmembrane region" description="Helical" evidence="8">
    <location>
        <begin position="9"/>
        <end position="30"/>
    </location>
</feature>
<evidence type="ECO:0000256" key="2">
    <source>
        <dbReference type="ARBA" id="ARBA00007998"/>
    </source>
</evidence>
<dbReference type="InterPro" id="IPR004761">
    <property type="entry name" value="Spore_GerAB"/>
</dbReference>
<keyword evidence="7 8" id="KW-0472">Membrane</keyword>
<dbReference type="AlphaFoldDB" id="A0A1M6WK69"/>
<keyword evidence="10" id="KW-1185">Reference proteome</keyword>
<feature type="transmembrane region" description="Helical" evidence="8">
    <location>
        <begin position="265"/>
        <end position="286"/>
    </location>
</feature>
<dbReference type="OrthoDB" id="2381188at2"/>
<accession>A0A1M6WK69</accession>
<evidence type="ECO:0000256" key="5">
    <source>
        <dbReference type="ARBA" id="ARBA00022692"/>
    </source>
</evidence>
<dbReference type="RefSeq" id="WP_072875100.1">
    <property type="nucleotide sequence ID" value="NZ_FRAF01000028.1"/>
</dbReference>
<dbReference type="GO" id="GO:0009847">
    <property type="term" value="P:spore germination"/>
    <property type="evidence" value="ECO:0007669"/>
    <property type="project" value="InterPro"/>
</dbReference>
<dbReference type="PANTHER" id="PTHR34975">
    <property type="entry name" value="SPORE GERMINATION PROTEIN A2"/>
    <property type="match status" value="1"/>
</dbReference>
<dbReference type="STRING" id="1830138.SAMN05443507_12818"/>
<evidence type="ECO:0000256" key="1">
    <source>
        <dbReference type="ARBA" id="ARBA00004141"/>
    </source>
</evidence>
<keyword evidence="6 8" id="KW-1133">Transmembrane helix</keyword>
<evidence type="ECO:0000256" key="8">
    <source>
        <dbReference type="SAM" id="Phobius"/>
    </source>
</evidence>
<evidence type="ECO:0000256" key="7">
    <source>
        <dbReference type="ARBA" id="ARBA00023136"/>
    </source>
</evidence>
<dbReference type="EMBL" id="FRAF01000028">
    <property type="protein sequence ID" value="SHK93989.1"/>
    <property type="molecule type" value="Genomic_DNA"/>
</dbReference>
<evidence type="ECO:0000256" key="6">
    <source>
        <dbReference type="ARBA" id="ARBA00022989"/>
    </source>
</evidence>
<feature type="transmembrane region" description="Helical" evidence="8">
    <location>
        <begin position="298"/>
        <end position="319"/>
    </location>
</feature>
<feature type="transmembrane region" description="Helical" evidence="8">
    <location>
        <begin position="177"/>
        <end position="197"/>
    </location>
</feature>
<feature type="transmembrane region" description="Helical" evidence="8">
    <location>
        <begin position="36"/>
        <end position="55"/>
    </location>
</feature>